<evidence type="ECO:0000256" key="2">
    <source>
        <dbReference type="SAM" id="Phobius"/>
    </source>
</evidence>
<keyword evidence="3" id="KW-1185">Reference proteome</keyword>
<evidence type="ECO:0000256" key="1">
    <source>
        <dbReference type="SAM" id="MobiDB-lite"/>
    </source>
</evidence>
<sequence length="137" mass="15123">MLEEKSKQLVFGQGGIFSSNGDGGGYTNNNVKSNVGYQQPVSASFTHEGAHSGGSYTAHADDKIGPLPPPPGSNYVPPSSQEFRSPQVTKIELETTFYSKLNAQLLHIFLLNLKLLGMWSSHYFFIFNFAMMILKKF</sequence>
<feature type="transmembrane region" description="Helical" evidence="2">
    <location>
        <begin position="116"/>
        <end position="134"/>
    </location>
</feature>
<organism evidence="3 4">
    <name type="scientific">Heterorhabditis bacteriophora</name>
    <name type="common">Entomopathogenic nematode worm</name>
    <dbReference type="NCBI Taxonomy" id="37862"/>
    <lineage>
        <taxon>Eukaryota</taxon>
        <taxon>Metazoa</taxon>
        <taxon>Ecdysozoa</taxon>
        <taxon>Nematoda</taxon>
        <taxon>Chromadorea</taxon>
        <taxon>Rhabditida</taxon>
        <taxon>Rhabditina</taxon>
        <taxon>Rhabditomorpha</taxon>
        <taxon>Strongyloidea</taxon>
        <taxon>Heterorhabditidae</taxon>
        <taxon>Heterorhabditis</taxon>
    </lineage>
</organism>
<keyword evidence="2" id="KW-1133">Transmembrane helix</keyword>
<dbReference type="AlphaFoldDB" id="A0A1I7X868"/>
<protein>
    <submittedName>
        <fullName evidence="4">Uncharacterized protein</fullName>
    </submittedName>
</protein>
<proteinExistence type="predicted"/>
<name>A0A1I7X868_HETBA</name>
<evidence type="ECO:0000313" key="3">
    <source>
        <dbReference type="Proteomes" id="UP000095283"/>
    </source>
</evidence>
<dbReference type="WBParaSite" id="Hba_13584">
    <property type="protein sequence ID" value="Hba_13584"/>
    <property type="gene ID" value="Hba_13584"/>
</dbReference>
<keyword evidence="2" id="KW-0812">Transmembrane</keyword>
<accession>A0A1I7X868</accession>
<keyword evidence="2" id="KW-0472">Membrane</keyword>
<dbReference type="Proteomes" id="UP000095283">
    <property type="component" value="Unplaced"/>
</dbReference>
<evidence type="ECO:0000313" key="4">
    <source>
        <dbReference type="WBParaSite" id="Hba_13584"/>
    </source>
</evidence>
<feature type="region of interest" description="Disordered" evidence="1">
    <location>
        <begin position="45"/>
        <end position="82"/>
    </location>
</feature>
<reference evidence="4" key="1">
    <citation type="submission" date="2016-11" db="UniProtKB">
        <authorList>
            <consortium name="WormBaseParasite"/>
        </authorList>
    </citation>
    <scope>IDENTIFICATION</scope>
</reference>